<keyword evidence="1 5" id="KW-0489">Methyltransferase</keyword>
<dbReference type="EMBL" id="JBHUKU010000020">
    <property type="protein sequence ID" value="MFD2463309.1"/>
    <property type="molecule type" value="Genomic_DNA"/>
</dbReference>
<accession>A0ABW5GR75</accession>
<evidence type="ECO:0000256" key="1">
    <source>
        <dbReference type="ARBA" id="ARBA00022603"/>
    </source>
</evidence>
<reference evidence="6" key="1">
    <citation type="journal article" date="2019" name="Int. J. Syst. Evol. Microbiol.">
        <title>The Global Catalogue of Microorganisms (GCM) 10K type strain sequencing project: providing services to taxonomists for standard genome sequencing and annotation.</title>
        <authorList>
            <consortium name="The Broad Institute Genomics Platform"/>
            <consortium name="The Broad Institute Genome Sequencing Center for Infectious Disease"/>
            <person name="Wu L."/>
            <person name="Ma J."/>
        </authorList>
    </citation>
    <scope>NUCLEOTIDE SEQUENCE [LARGE SCALE GENOMIC DNA]</scope>
    <source>
        <strain evidence="6">CGMCC 4.7643</strain>
    </source>
</reference>
<dbReference type="RefSeq" id="WP_345391827.1">
    <property type="nucleotide sequence ID" value="NZ_BAABHG010000005.1"/>
</dbReference>
<dbReference type="GO" id="GO:0102208">
    <property type="term" value="F:2-polyprenyl-6-hydroxyphenol methylase activity"/>
    <property type="evidence" value="ECO:0007669"/>
    <property type="project" value="UniProtKB-EC"/>
</dbReference>
<dbReference type="SUPFAM" id="SSF53335">
    <property type="entry name" value="S-adenosyl-L-methionine-dependent methyltransferases"/>
    <property type="match status" value="1"/>
</dbReference>
<dbReference type="Gene3D" id="3.40.50.150">
    <property type="entry name" value="Vaccinia Virus protein VP39"/>
    <property type="match status" value="1"/>
</dbReference>
<proteinExistence type="predicted"/>
<keyword evidence="6" id="KW-1185">Reference proteome</keyword>
<feature type="domain" description="Methyltransferase" evidence="4">
    <location>
        <begin position="49"/>
        <end position="135"/>
    </location>
</feature>
<comment type="caution">
    <text evidence="5">The sequence shown here is derived from an EMBL/GenBank/DDBJ whole genome shotgun (WGS) entry which is preliminary data.</text>
</comment>
<name>A0ABW5GR75_9PSEU</name>
<dbReference type="InterPro" id="IPR041698">
    <property type="entry name" value="Methyltransf_25"/>
</dbReference>
<evidence type="ECO:0000313" key="6">
    <source>
        <dbReference type="Proteomes" id="UP001597419"/>
    </source>
</evidence>
<dbReference type="EC" id="2.1.1.222" evidence="5"/>
<evidence type="ECO:0000313" key="5">
    <source>
        <dbReference type="EMBL" id="MFD2463309.1"/>
    </source>
</evidence>
<organism evidence="5 6">
    <name type="scientific">Amycolatopsis samaneae</name>
    <dbReference type="NCBI Taxonomy" id="664691"/>
    <lineage>
        <taxon>Bacteria</taxon>
        <taxon>Bacillati</taxon>
        <taxon>Actinomycetota</taxon>
        <taxon>Actinomycetes</taxon>
        <taxon>Pseudonocardiales</taxon>
        <taxon>Pseudonocardiaceae</taxon>
        <taxon>Amycolatopsis</taxon>
    </lineage>
</organism>
<dbReference type="GO" id="GO:0032259">
    <property type="term" value="P:methylation"/>
    <property type="evidence" value="ECO:0007669"/>
    <property type="project" value="UniProtKB-KW"/>
</dbReference>
<keyword evidence="2 5" id="KW-0808">Transferase</keyword>
<evidence type="ECO:0000256" key="3">
    <source>
        <dbReference type="ARBA" id="ARBA00022691"/>
    </source>
</evidence>
<protein>
    <submittedName>
        <fullName evidence="5">Class I SAM-dependent methyltransferase</fullName>
        <ecNumber evidence="5">2.1.1.222</ecNumber>
        <ecNumber evidence="5">2.1.1.64</ecNumber>
    </submittedName>
</protein>
<dbReference type="GO" id="GO:0061542">
    <property type="term" value="F:3-demethylubiquinol 3-O-methyltransferase activity"/>
    <property type="evidence" value="ECO:0007669"/>
    <property type="project" value="UniProtKB-EC"/>
</dbReference>
<dbReference type="CDD" id="cd02440">
    <property type="entry name" value="AdoMet_MTases"/>
    <property type="match status" value="1"/>
</dbReference>
<dbReference type="Pfam" id="PF13649">
    <property type="entry name" value="Methyltransf_25"/>
    <property type="match status" value="1"/>
</dbReference>
<evidence type="ECO:0000256" key="2">
    <source>
        <dbReference type="ARBA" id="ARBA00022679"/>
    </source>
</evidence>
<evidence type="ECO:0000259" key="4">
    <source>
        <dbReference type="Pfam" id="PF13649"/>
    </source>
</evidence>
<dbReference type="InterPro" id="IPR029063">
    <property type="entry name" value="SAM-dependent_MTases_sf"/>
</dbReference>
<gene>
    <name evidence="5" type="ORF">ACFSYJ_32180</name>
</gene>
<dbReference type="PANTHER" id="PTHR43464">
    <property type="entry name" value="METHYLTRANSFERASE"/>
    <property type="match status" value="1"/>
</dbReference>
<dbReference type="Proteomes" id="UP001597419">
    <property type="component" value="Unassembled WGS sequence"/>
</dbReference>
<dbReference type="EC" id="2.1.1.64" evidence="5"/>
<dbReference type="PANTHER" id="PTHR43464:SF19">
    <property type="entry name" value="UBIQUINONE BIOSYNTHESIS O-METHYLTRANSFERASE, MITOCHONDRIAL"/>
    <property type="match status" value="1"/>
</dbReference>
<sequence length="231" mass="25214">MTISSGPHSGPTGAGPFTPDGCSVELYARLPWADDVGVVAEAAGGPASVLELGCGAGRVTHALLSAGHRVVGVDQSAEMLRHVRGARTVLGTIEELRLGERFEVVLLMSYLLSMAEKPLRARLLATCREHLADDGVLLLQWFTPEWFDTVTPREQADERLRISLHSIVRDTPGRVHAVCEYTLDAQVWQQPFTVVRIERAELRAELAAAGLRWREGFAGDRNWVLADPVTG</sequence>
<keyword evidence="3" id="KW-0949">S-adenosyl-L-methionine</keyword>